<comment type="caution">
    <text evidence="1">The sequence shown here is derived from an EMBL/GenBank/DDBJ whole genome shotgun (WGS) entry which is preliminary data.</text>
</comment>
<protein>
    <submittedName>
        <fullName evidence="1">Uncharacterized protein</fullName>
    </submittedName>
</protein>
<sequence>MHERERAVAMDAAFQARLDPLYPDLRRVLGRVDDGVPEPIRHVLLPFFVLYSDCFAAHRDGLLNARDWRGLERELAFWAQKPVARRAWAAFSQQEWTEGFANHMHEVLTGDAAYPNLADDTFRPPEVIWLEDDEPAPRT</sequence>
<dbReference type="EMBL" id="BAAAMQ010000006">
    <property type="protein sequence ID" value="GAA2098284.1"/>
    <property type="molecule type" value="Genomic_DNA"/>
</dbReference>
<keyword evidence="2" id="KW-1185">Reference proteome</keyword>
<dbReference type="Proteomes" id="UP001501161">
    <property type="component" value="Unassembled WGS sequence"/>
</dbReference>
<evidence type="ECO:0000313" key="2">
    <source>
        <dbReference type="Proteomes" id="UP001501161"/>
    </source>
</evidence>
<gene>
    <name evidence="1" type="ORF">GCM10009726_07150</name>
</gene>
<evidence type="ECO:0000313" key="1">
    <source>
        <dbReference type="EMBL" id="GAA2098284.1"/>
    </source>
</evidence>
<name>A0ABN2WSW3_9ACTN</name>
<accession>A0ABN2WSW3</accession>
<proteinExistence type="predicted"/>
<reference evidence="1 2" key="1">
    <citation type="journal article" date="2019" name="Int. J. Syst. Evol. Microbiol.">
        <title>The Global Catalogue of Microorganisms (GCM) 10K type strain sequencing project: providing services to taxonomists for standard genome sequencing and annotation.</title>
        <authorList>
            <consortium name="The Broad Institute Genomics Platform"/>
            <consortium name="The Broad Institute Genome Sequencing Center for Infectious Disease"/>
            <person name="Wu L."/>
            <person name="Ma J."/>
        </authorList>
    </citation>
    <scope>NUCLEOTIDE SEQUENCE [LARGE SCALE GENOMIC DNA]</scope>
    <source>
        <strain evidence="1 2">JCM 13813</strain>
    </source>
</reference>
<organism evidence="1 2">
    <name type="scientific">Nocardioides furvisabuli</name>
    <dbReference type="NCBI Taxonomy" id="375542"/>
    <lineage>
        <taxon>Bacteria</taxon>
        <taxon>Bacillati</taxon>
        <taxon>Actinomycetota</taxon>
        <taxon>Actinomycetes</taxon>
        <taxon>Propionibacteriales</taxon>
        <taxon>Nocardioidaceae</taxon>
        <taxon>Nocardioides</taxon>
    </lineage>
</organism>